<evidence type="ECO:0000313" key="2">
    <source>
        <dbReference type="EMBL" id="KAF3768186.1"/>
    </source>
</evidence>
<dbReference type="AlphaFoldDB" id="A0A9P5CSD1"/>
<organism evidence="2 3">
    <name type="scientific">Cryphonectria parasitica (strain ATCC 38755 / EP155)</name>
    <dbReference type="NCBI Taxonomy" id="660469"/>
    <lineage>
        <taxon>Eukaryota</taxon>
        <taxon>Fungi</taxon>
        <taxon>Dikarya</taxon>
        <taxon>Ascomycota</taxon>
        <taxon>Pezizomycotina</taxon>
        <taxon>Sordariomycetes</taxon>
        <taxon>Sordariomycetidae</taxon>
        <taxon>Diaporthales</taxon>
        <taxon>Cryphonectriaceae</taxon>
        <taxon>Cryphonectria-Endothia species complex</taxon>
        <taxon>Cryphonectria</taxon>
    </lineage>
</organism>
<dbReference type="RefSeq" id="XP_040779147.1">
    <property type="nucleotide sequence ID" value="XM_040915728.1"/>
</dbReference>
<dbReference type="Proteomes" id="UP000803844">
    <property type="component" value="Unassembled WGS sequence"/>
</dbReference>
<evidence type="ECO:0000313" key="3">
    <source>
        <dbReference type="Proteomes" id="UP000803844"/>
    </source>
</evidence>
<evidence type="ECO:0000259" key="1">
    <source>
        <dbReference type="Pfam" id="PF16297"/>
    </source>
</evidence>
<gene>
    <name evidence="2" type="ORF">M406DRAFT_225213</name>
</gene>
<reference evidence="2" key="1">
    <citation type="journal article" date="2020" name="Phytopathology">
        <title>Genome sequence of the chestnut blight fungus Cryphonectria parasitica EP155: A fundamental resource for an archetypical invasive plant pathogen.</title>
        <authorList>
            <person name="Crouch J.A."/>
            <person name="Dawe A."/>
            <person name="Aerts A."/>
            <person name="Barry K."/>
            <person name="Churchill A.C.L."/>
            <person name="Grimwood J."/>
            <person name="Hillman B."/>
            <person name="Milgroom M.G."/>
            <person name="Pangilinan J."/>
            <person name="Smith M."/>
            <person name="Salamov A."/>
            <person name="Schmutz J."/>
            <person name="Yadav J."/>
            <person name="Grigoriev I.V."/>
            <person name="Nuss D."/>
        </authorList>
    </citation>
    <scope>NUCLEOTIDE SEQUENCE</scope>
    <source>
        <strain evidence="2">EP155</strain>
    </source>
</reference>
<feature type="non-terminal residue" evidence="2">
    <location>
        <position position="1"/>
    </location>
</feature>
<feature type="domain" description="DUF4939" evidence="1">
    <location>
        <begin position="5"/>
        <end position="55"/>
    </location>
</feature>
<keyword evidence="3" id="KW-1185">Reference proteome</keyword>
<dbReference type="EMBL" id="MU032345">
    <property type="protein sequence ID" value="KAF3768186.1"/>
    <property type="molecule type" value="Genomic_DNA"/>
</dbReference>
<accession>A0A9P5CSD1</accession>
<sequence length="57" mass="6567">KMEAPAPYGGERHTLQAFLTQCKAYFHHEEKKFPKEADKVIFAGTRLKGDALTWFEP</sequence>
<feature type="non-terminal residue" evidence="2">
    <location>
        <position position="57"/>
    </location>
</feature>
<dbReference type="Pfam" id="PF16297">
    <property type="entry name" value="DUF4939"/>
    <property type="match status" value="1"/>
</dbReference>
<dbReference type="InterPro" id="IPR032549">
    <property type="entry name" value="DUF4939"/>
</dbReference>
<dbReference type="GeneID" id="63832857"/>
<protein>
    <recommendedName>
        <fullName evidence="1">DUF4939 domain-containing protein</fullName>
    </recommendedName>
</protein>
<name>A0A9P5CSD1_CRYP1</name>
<dbReference type="OrthoDB" id="5234791at2759"/>
<comment type="caution">
    <text evidence="2">The sequence shown here is derived from an EMBL/GenBank/DDBJ whole genome shotgun (WGS) entry which is preliminary data.</text>
</comment>
<proteinExistence type="predicted"/>